<name>A0A371NBS6_9EURY</name>
<evidence type="ECO:0000313" key="1">
    <source>
        <dbReference type="EMBL" id="REE24630.1"/>
    </source>
</evidence>
<accession>A0A371NBS6</accession>
<dbReference type="PANTHER" id="PTHR39338">
    <property type="entry name" value="BLL5662 PROTEIN-RELATED"/>
    <property type="match status" value="1"/>
</dbReference>
<sequence>MKRIIHLSNILRDKGVPVSVRGTMDASEAYRIFKGRPELRDALFSVYVKDVRYAGAFMEAYEEVFGIPAESESEGSGASEGLHHLKASENFSGNSEVEMGIEEIAQLKPEIEELADPSMDVAAVMDRDMSTLNSFDPEIFELCRRLGIKIANRRSRRLRQSRRMKPDIRRSIRKNIKHGGTVLELIRSEPRERKSQHIFLSDVSGSCDWISNWFFCIIYAAQRTFYRSRFFDFDSRIVETTHLLDEDDLYDAFRNLRESRIRNLMIHGTSNMYTAFRDFIEGVTFTGKSYIVILSDCRDWAGPRRDGIPESVELVAEMSERARKVLILNPEPEKKWDVVDSCVSLYRDAGASVMEVRTLRQLAEVIERL</sequence>
<evidence type="ECO:0000313" key="2">
    <source>
        <dbReference type="Proteomes" id="UP000256864"/>
    </source>
</evidence>
<dbReference type="Proteomes" id="UP000256864">
    <property type="component" value="Unassembled WGS sequence"/>
</dbReference>
<dbReference type="PANTHER" id="PTHR39338:SF5">
    <property type="entry name" value="BLR6139 PROTEIN"/>
    <property type="match status" value="1"/>
</dbReference>
<proteinExistence type="predicted"/>
<comment type="caution">
    <text evidence="1">The sequence shown here is derived from an EMBL/GenBank/DDBJ whole genome shotgun (WGS) entry which is preliminary data.</text>
</comment>
<dbReference type="GeneID" id="77404201"/>
<dbReference type="Pfam" id="PF05762">
    <property type="entry name" value="VWA_CoxE"/>
    <property type="match status" value="1"/>
</dbReference>
<protein>
    <recommendedName>
        <fullName evidence="3">VWA domain containing CoxE-like protein</fullName>
    </recommendedName>
</protein>
<gene>
    <name evidence="1" type="ORF">C7452_1738</name>
</gene>
<dbReference type="InterPro" id="IPR008912">
    <property type="entry name" value="Uncharacterised_CoxE"/>
</dbReference>
<dbReference type="AlphaFoldDB" id="A0A371NBS6"/>
<dbReference type="PIRSF" id="PIRSF010256">
    <property type="entry name" value="CoxE_vWa"/>
    <property type="match status" value="1"/>
</dbReference>
<dbReference type="RefSeq" id="WP_245942914.1">
    <property type="nucleotide sequence ID" value="NZ_QREL01000004.1"/>
</dbReference>
<keyword evidence="2" id="KW-1185">Reference proteome</keyword>
<dbReference type="InterPro" id="IPR011195">
    <property type="entry name" value="UCP010256"/>
</dbReference>
<reference evidence="1 2" key="1">
    <citation type="submission" date="2018-07" db="EMBL/GenBank/DDBJ databases">
        <title>Genomic Encyclopedia of Type Strains, Phase IV (KMG-IV): sequencing the most valuable type-strain genomes for metagenomic binning, comparative biology and taxonomic classification.</title>
        <authorList>
            <person name="Goeker M."/>
        </authorList>
    </citation>
    <scope>NUCLEOTIDE SEQUENCE [LARGE SCALE GENOMIC DNA]</scope>
    <source>
        <strain evidence="1 2">DSM 7466</strain>
    </source>
</reference>
<evidence type="ECO:0008006" key="3">
    <source>
        <dbReference type="Google" id="ProtNLM"/>
    </source>
</evidence>
<dbReference type="EMBL" id="QREL01000004">
    <property type="protein sequence ID" value="REE24630.1"/>
    <property type="molecule type" value="Genomic_DNA"/>
</dbReference>
<organism evidence="1 2">
    <name type="scientific">Methanothermobacter defluvii</name>
    <dbReference type="NCBI Taxonomy" id="49339"/>
    <lineage>
        <taxon>Archaea</taxon>
        <taxon>Methanobacteriati</taxon>
        <taxon>Methanobacteriota</taxon>
        <taxon>Methanomada group</taxon>
        <taxon>Methanobacteria</taxon>
        <taxon>Methanobacteriales</taxon>
        <taxon>Methanobacteriaceae</taxon>
        <taxon>Methanothermobacter</taxon>
    </lineage>
</organism>